<organism evidence="4 5">
    <name type="scientific">Stackebrandtia albiflava</name>
    <dbReference type="NCBI Taxonomy" id="406432"/>
    <lineage>
        <taxon>Bacteria</taxon>
        <taxon>Bacillati</taxon>
        <taxon>Actinomycetota</taxon>
        <taxon>Actinomycetes</taxon>
        <taxon>Glycomycetales</taxon>
        <taxon>Glycomycetaceae</taxon>
        <taxon>Stackebrandtia</taxon>
    </lineage>
</organism>
<dbReference type="GO" id="GO:0009103">
    <property type="term" value="P:lipopolysaccharide biosynthetic process"/>
    <property type="evidence" value="ECO:0007669"/>
    <property type="project" value="TreeGrafter"/>
</dbReference>
<feature type="domain" description="SGNH" evidence="3">
    <location>
        <begin position="466"/>
        <end position="697"/>
    </location>
</feature>
<dbReference type="PANTHER" id="PTHR23028">
    <property type="entry name" value="ACETYLTRANSFERASE"/>
    <property type="match status" value="1"/>
</dbReference>
<gene>
    <name evidence="4" type="ORF">LX16_3052</name>
</gene>
<dbReference type="GO" id="GO:0016747">
    <property type="term" value="F:acyltransferase activity, transferring groups other than amino-acyl groups"/>
    <property type="evidence" value="ECO:0007669"/>
    <property type="project" value="InterPro"/>
</dbReference>
<keyword evidence="5" id="KW-1185">Reference proteome</keyword>
<feature type="transmembrane region" description="Helical" evidence="1">
    <location>
        <begin position="253"/>
        <end position="272"/>
    </location>
</feature>
<evidence type="ECO:0000313" key="5">
    <source>
        <dbReference type="Proteomes" id="UP000321617"/>
    </source>
</evidence>
<feature type="domain" description="Acyltransferase 3" evidence="2">
    <location>
        <begin position="31"/>
        <end position="360"/>
    </location>
</feature>
<dbReference type="InterPro" id="IPR002656">
    <property type="entry name" value="Acyl_transf_3_dom"/>
</dbReference>
<dbReference type="AlphaFoldDB" id="A0A562V323"/>
<keyword evidence="1" id="KW-1133">Transmembrane helix</keyword>
<dbReference type="Pfam" id="PF19040">
    <property type="entry name" value="SGNH"/>
    <property type="match status" value="1"/>
</dbReference>
<protein>
    <submittedName>
        <fullName evidence="4">Peptidoglycan/LPS O-acetylase OafA/YrhL</fullName>
    </submittedName>
</protein>
<sequence length="707" mass="76433">MNSDTTPRVDFERAHPRSETVHIGRLPFRPDIEGIRAIAVLLVVLAHAGVPFLQGGYVGVDVFFVISGFLITSLLFSELERTGTISIRRFYARRAVRLLPAATLVILATLFAAWLWLPVTRFKSIVFDAVSSAFYVINYRLAVNGTDYLASEEAPSPFQHFWSLAVEEQFYLVWPILLILTAVIWRKRPATVRRPIFLVLLLLAVVSFSLSVTQTASAAPWAYFGIHTRAWELALGAFVALSATQAAKLPKALASAISWLGLAAVVTAAVRFDAATEFPGYLALLPTAGAALLIFGGCAKQGDVQGLLSTQPMQLIGKLSYGWYLWHWPLLIIGPAAFGIEPSITAGLGLAGAGLLLAAISYELVENPLRGAPSLRRRPFRGIGLGVAMSGMVALASVLAVTVLPQATGTGNAADPGLELTEGGFTQEQLTELLIEAAETTTVPANLKPSLEDAKDDQPVTYPDGCHLGFDETTAESDCLYGDPNGENTMVLMGDSHAAQWFPALEAIAREAGWRLFNATKSACPVADVATYNSTFDRPYTECIDWRNATFEWITQTRPQLAVISTSDGNSADGQGNLDQLWLDGISSTVDRLQEGDTRVAYLADTPSFAHDVPECIADNLSNVTPCVQATTEGYREPNRRQMVIDMLSQTEVKVIDPGAWICGPETCPVIVGNLMVFKDKHHLSTPYVRMLTPLLADALGFGGSGD</sequence>
<accession>A0A562V323</accession>
<dbReference type="GO" id="GO:0016020">
    <property type="term" value="C:membrane"/>
    <property type="evidence" value="ECO:0007669"/>
    <property type="project" value="TreeGrafter"/>
</dbReference>
<comment type="caution">
    <text evidence="4">The sequence shown here is derived from an EMBL/GenBank/DDBJ whole genome shotgun (WGS) entry which is preliminary data.</text>
</comment>
<feature type="transmembrane region" description="Helical" evidence="1">
    <location>
        <begin position="169"/>
        <end position="185"/>
    </location>
</feature>
<dbReference type="InterPro" id="IPR050879">
    <property type="entry name" value="Acyltransferase_3"/>
</dbReference>
<feature type="transmembrane region" description="Helical" evidence="1">
    <location>
        <begin position="221"/>
        <end position="241"/>
    </location>
</feature>
<evidence type="ECO:0000313" key="4">
    <source>
        <dbReference type="EMBL" id="TWJ12296.1"/>
    </source>
</evidence>
<reference evidence="4 5" key="1">
    <citation type="journal article" date="2013" name="Stand. Genomic Sci.">
        <title>Genomic Encyclopedia of Type Strains, Phase I: The one thousand microbial genomes (KMG-I) project.</title>
        <authorList>
            <person name="Kyrpides N.C."/>
            <person name="Woyke T."/>
            <person name="Eisen J.A."/>
            <person name="Garrity G."/>
            <person name="Lilburn T.G."/>
            <person name="Beck B.J."/>
            <person name="Whitman W.B."/>
            <person name="Hugenholtz P."/>
            <person name="Klenk H.P."/>
        </authorList>
    </citation>
    <scope>NUCLEOTIDE SEQUENCE [LARGE SCALE GENOMIC DNA]</scope>
    <source>
        <strain evidence="4 5">DSM 45044</strain>
    </source>
</reference>
<dbReference type="PANTHER" id="PTHR23028:SF53">
    <property type="entry name" value="ACYL_TRANSF_3 DOMAIN-CONTAINING PROTEIN"/>
    <property type="match status" value="1"/>
</dbReference>
<dbReference type="Pfam" id="PF01757">
    <property type="entry name" value="Acyl_transf_3"/>
    <property type="match status" value="1"/>
</dbReference>
<dbReference type="Proteomes" id="UP000321617">
    <property type="component" value="Unassembled WGS sequence"/>
</dbReference>
<evidence type="ECO:0000259" key="2">
    <source>
        <dbReference type="Pfam" id="PF01757"/>
    </source>
</evidence>
<name>A0A562V323_9ACTN</name>
<keyword evidence="1" id="KW-0812">Transmembrane</keyword>
<evidence type="ECO:0000256" key="1">
    <source>
        <dbReference type="SAM" id="Phobius"/>
    </source>
</evidence>
<feature type="transmembrane region" description="Helical" evidence="1">
    <location>
        <begin position="197"/>
        <end position="215"/>
    </location>
</feature>
<feature type="transmembrane region" description="Helical" evidence="1">
    <location>
        <begin position="56"/>
        <end position="77"/>
    </location>
</feature>
<proteinExistence type="predicted"/>
<feature type="transmembrane region" description="Helical" evidence="1">
    <location>
        <begin position="383"/>
        <end position="404"/>
    </location>
</feature>
<feature type="transmembrane region" description="Helical" evidence="1">
    <location>
        <begin position="278"/>
        <end position="298"/>
    </location>
</feature>
<evidence type="ECO:0000259" key="3">
    <source>
        <dbReference type="Pfam" id="PF19040"/>
    </source>
</evidence>
<feature type="transmembrane region" description="Helical" evidence="1">
    <location>
        <begin position="98"/>
        <end position="117"/>
    </location>
</feature>
<keyword evidence="1" id="KW-0472">Membrane</keyword>
<feature type="transmembrane region" description="Helical" evidence="1">
    <location>
        <begin position="319"/>
        <end position="338"/>
    </location>
</feature>
<feature type="transmembrane region" description="Helical" evidence="1">
    <location>
        <begin position="344"/>
        <end position="362"/>
    </location>
</feature>
<dbReference type="InterPro" id="IPR043968">
    <property type="entry name" value="SGNH"/>
</dbReference>
<dbReference type="EMBL" id="VLLL01000006">
    <property type="protein sequence ID" value="TWJ12296.1"/>
    <property type="molecule type" value="Genomic_DNA"/>
</dbReference>
<feature type="transmembrane region" description="Helical" evidence="1">
    <location>
        <begin position="34"/>
        <end position="50"/>
    </location>
</feature>